<dbReference type="PANTHER" id="PTHR43521:SF7">
    <property type="entry name" value="DELTA-1-PYRROLINE-5-CARBOXYLATE DEHYDROGENASE 12A1, MITOCHONDRIAL"/>
    <property type="match status" value="1"/>
</dbReference>
<dbReference type="PANTHER" id="PTHR43521">
    <property type="entry name" value="ALPHA-AMINOADIPIC SEMIALDEHYDE DEHYDROGENASE"/>
    <property type="match status" value="1"/>
</dbReference>
<gene>
    <name evidence="5" type="ORF">ASEP1449_LOCUS4796</name>
</gene>
<dbReference type="InterPro" id="IPR044638">
    <property type="entry name" value="ALDH7A1-like"/>
</dbReference>
<dbReference type="GO" id="GO:0004029">
    <property type="term" value="F:aldehyde dehydrogenase (NAD+) activity"/>
    <property type="evidence" value="ECO:0007669"/>
    <property type="project" value="InterPro"/>
</dbReference>
<evidence type="ECO:0000313" key="5">
    <source>
        <dbReference type="EMBL" id="CAD9812971.1"/>
    </source>
</evidence>
<sequence length="558" mass="60892">MILASTASRSHLGASARRLVGEKASASAAPFSTVIPSWATLDPAALGETATPHAVKNLVGGEWIDASKHLIIPNPLKKSGPPIFTTPDTQIEELEPFVKSMTMCSKSGVHNPLRNVDRYLLYGEITRKAGAELLKPEVADFFTQSIIKSVPKHPEQAAGEVKVTAAFLNNFGGDNVRFLARSFGVPGDHYGQMSVGHRWPFGPVALITPFNFPLEIPVLQLMGALFMGNKPVLKPAEKVSHVMEQFIHLLHHCGLPKEDVDILNCQGPVAQELITSSPIRLTQFTGSSRVGEILLEATRGKVKVEDAGFDWKIIGPDVSDFDYVAWQCDQDAYASSGQKCSAQSIVFMHENWEKAGLMGRMKELAATRNMDDHTVGPTLTVSTKQVLDHVSRLLEIPGAKILFGGKEIENHEIPDEYGAIQPTAVFVPLKEMLKDEHYDSCVTELFAPFQVVTTYDDSSIDQVLEACERMSHHLTAAVVSNDVDFQTKVLANTVNGTTYAGIRARTTGAPQNHWFGPAGDPRGAGIGTKEAIQMVWSCHREIVNDNCVPAGWVQPKAR</sequence>
<feature type="domain" description="Aldehyde dehydrogenase" evidence="4">
    <location>
        <begin position="137"/>
        <end position="512"/>
    </location>
</feature>
<dbReference type="InterPro" id="IPR016163">
    <property type="entry name" value="Ald_DH_C"/>
</dbReference>
<dbReference type="AlphaFoldDB" id="A0A7S2XK85"/>
<dbReference type="InterPro" id="IPR015590">
    <property type="entry name" value="Aldehyde_DH_dom"/>
</dbReference>
<proteinExistence type="inferred from homology"/>
<dbReference type="InterPro" id="IPR016160">
    <property type="entry name" value="Ald_DH_CS_CYS"/>
</dbReference>
<evidence type="ECO:0000256" key="3">
    <source>
        <dbReference type="ARBA" id="ARBA00023027"/>
    </source>
</evidence>
<dbReference type="EMBL" id="HBHQ01007142">
    <property type="protein sequence ID" value="CAD9812971.1"/>
    <property type="molecule type" value="Transcribed_RNA"/>
</dbReference>
<evidence type="ECO:0000256" key="2">
    <source>
        <dbReference type="ARBA" id="ARBA00023002"/>
    </source>
</evidence>
<accession>A0A7S2XK85</accession>
<keyword evidence="3" id="KW-0520">NAD</keyword>
<reference evidence="5" key="1">
    <citation type="submission" date="2021-01" db="EMBL/GenBank/DDBJ databases">
        <authorList>
            <person name="Corre E."/>
            <person name="Pelletier E."/>
            <person name="Niang G."/>
            <person name="Scheremetjew M."/>
            <person name="Finn R."/>
            <person name="Kale V."/>
            <person name="Holt S."/>
            <person name="Cochrane G."/>
            <person name="Meng A."/>
            <person name="Brown T."/>
            <person name="Cohen L."/>
        </authorList>
    </citation>
    <scope>NUCLEOTIDE SEQUENCE</scope>
    <source>
        <strain evidence="5">CCMP2084</strain>
    </source>
</reference>
<dbReference type="InterPro" id="IPR016162">
    <property type="entry name" value="Ald_DH_N"/>
</dbReference>
<evidence type="ECO:0000256" key="1">
    <source>
        <dbReference type="ARBA" id="ARBA00009986"/>
    </source>
</evidence>
<dbReference type="Pfam" id="PF00171">
    <property type="entry name" value="Aldedh"/>
    <property type="match status" value="1"/>
</dbReference>
<dbReference type="InterPro" id="IPR016161">
    <property type="entry name" value="Ald_DH/histidinol_DH"/>
</dbReference>
<protein>
    <recommendedName>
        <fullName evidence="4">Aldehyde dehydrogenase domain-containing protein</fullName>
    </recommendedName>
</protein>
<evidence type="ECO:0000259" key="4">
    <source>
        <dbReference type="Pfam" id="PF00171"/>
    </source>
</evidence>
<dbReference type="Gene3D" id="3.40.309.10">
    <property type="entry name" value="Aldehyde Dehydrogenase, Chain A, domain 2"/>
    <property type="match status" value="1"/>
</dbReference>
<dbReference type="PROSITE" id="PS00070">
    <property type="entry name" value="ALDEHYDE_DEHYDR_CYS"/>
    <property type="match status" value="1"/>
</dbReference>
<organism evidence="5">
    <name type="scientific">Attheya septentrionalis</name>
    <dbReference type="NCBI Taxonomy" id="420275"/>
    <lineage>
        <taxon>Eukaryota</taxon>
        <taxon>Sar</taxon>
        <taxon>Stramenopiles</taxon>
        <taxon>Ochrophyta</taxon>
        <taxon>Bacillariophyta</taxon>
        <taxon>Coscinodiscophyceae</taxon>
        <taxon>Chaetocerotophycidae</taxon>
        <taxon>Chaetocerotales</taxon>
        <taxon>Attheyaceae</taxon>
        <taxon>Attheya</taxon>
    </lineage>
</organism>
<dbReference type="Gene3D" id="3.40.605.10">
    <property type="entry name" value="Aldehyde Dehydrogenase, Chain A, domain 1"/>
    <property type="match status" value="1"/>
</dbReference>
<name>A0A7S2XK85_9STRA</name>
<comment type="similarity">
    <text evidence="1">Belongs to the aldehyde dehydrogenase family.</text>
</comment>
<keyword evidence="2" id="KW-0560">Oxidoreductase</keyword>
<dbReference type="SUPFAM" id="SSF53720">
    <property type="entry name" value="ALDH-like"/>
    <property type="match status" value="1"/>
</dbReference>
<dbReference type="FunFam" id="3.40.605.10:FF:000019">
    <property type="entry name" value="probable aldehyde dehydrogenase"/>
    <property type="match status" value="1"/>
</dbReference>